<sequence length="115" mass="13419">MKVEKPAEGILKTHDWGNSKFYVVPCSCGCGADHELNVESDETGIWVRIYFKGKSNWWNKSRWQNIWTLLTKGYVEHYNDIHMTQQQALNYAAILKSAMNDVDQLKKQRLEKKNA</sequence>
<proteinExistence type="predicted"/>
<gene>
    <name evidence="1" type="ORF">UFOVP257_300</name>
</gene>
<accession>A0A6J5LFV2</accession>
<reference evidence="1" key="1">
    <citation type="submission" date="2020-04" db="EMBL/GenBank/DDBJ databases">
        <authorList>
            <person name="Chiriac C."/>
            <person name="Salcher M."/>
            <person name="Ghai R."/>
            <person name="Kavagutti S V."/>
        </authorList>
    </citation>
    <scope>NUCLEOTIDE SEQUENCE</scope>
</reference>
<dbReference type="EMBL" id="LR796274">
    <property type="protein sequence ID" value="CAB4133578.1"/>
    <property type="molecule type" value="Genomic_DNA"/>
</dbReference>
<protein>
    <submittedName>
        <fullName evidence="1">Uncharacterized protein</fullName>
    </submittedName>
</protein>
<organism evidence="1">
    <name type="scientific">uncultured Caudovirales phage</name>
    <dbReference type="NCBI Taxonomy" id="2100421"/>
    <lineage>
        <taxon>Viruses</taxon>
        <taxon>Duplodnaviria</taxon>
        <taxon>Heunggongvirae</taxon>
        <taxon>Uroviricota</taxon>
        <taxon>Caudoviricetes</taxon>
        <taxon>Peduoviridae</taxon>
        <taxon>Maltschvirus</taxon>
        <taxon>Maltschvirus maltsch</taxon>
    </lineage>
</organism>
<name>A0A6J5LFV2_9CAUD</name>
<evidence type="ECO:0000313" key="1">
    <source>
        <dbReference type="EMBL" id="CAB4133578.1"/>
    </source>
</evidence>